<evidence type="ECO:0000313" key="1">
    <source>
        <dbReference type="EMBL" id="KAJ9049772.1"/>
    </source>
</evidence>
<gene>
    <name evidence="1" type="primary">GOT1_1</name>
    <name evidence="1" type="ORF">DSO57_1020996</name>
</gene>
<proteinExistence type="predicted"/>
<reference evidence="1" key="1">
    <citation type="submission" date="2022-04" db="EMBL/GenBank/DDBJ databases">
        <title>Genome of the entomopathogenic fungus Entomophthora muscae.</title>
        <authorList>
            <person name="Elya C."/>
            <person name="Lovett B.R."/>
            <person name="Lee E."/>
            <person name="Macias A.M."/>
            <person name="Hajek A.E."/>
            <person name="De Bivort B.L."/>
            <person name="Kasson M.T."/>
            <person name="De Fine Licht H.H."/>
            <person name="Stajich J.E."/>
        </authorList>
    </citation>
    <scope>NUCLEOTIDE SEQUENCE</scope>
    <source>
        <strain evidence="1">Berkeley</strain>
    </source>
</reference>
<dbReference type="EMBL" id="QTSX02007200">
    <property type="protein sequence ID" value="KAJ9049772.1"/>
    <property type="molecule type" value="Genomic_DNA"/>
</dbReference>
<evidence type="ECO:0000313" key="2">
    <source>
        <dbReference type="Proteomes" id="UP001165960"/>
    </source>
</evidence>
<accession>A0ACC2RI92</accession>
<dbReference type="Proteomes" id="UP001165960">
    <property type="component" value="Unassembled WGS sequence"/>
</dbReference>
<organism evidence="1 2">
    <name type="scientific">Entomophthora muscae</name>
    <dbReference type="NCBI Taxonomy" id="34485"/>
    <lineage>
        <taxon>Eukaryota</taxon>
        <taxon>Fungi</taxon>
        <taxon>Fungi incertae sedis</taxon>
        <taxon>Zoopagomycota</taxon>
        <taxon>Entomophthoromycotina</taxon>
        <taxon>Entomophthoromycetes</taxon>
        <taxon>Entomophthorales</taxon>
        <taxon>Entomophthoraceae</taxon>
        <taxon>Entomophthora</taxon>
    </lineage>
</organism>
<keyword evidence="2" id="KW-1185">Reference proteome</keyword>
<name>A0ACC2RI92_9FUNG</name>
<sequence>MWLSDTQKIGAGLTSFGIFFMFLGVVLLLDTGLMSIGNILFILGVPMLIGPKRTLGFFSRPGKVRGSICFVVGVLLVLFKMPFFGMGLELFGFINLFGDFFPAVVSFLRSLPFVGQFLSIPMIARVVDRFAGVSSPV</sequence>
<protein>
    <submittedName>
        <fullName evidence="1">Golgi Transport</fullName>
    </submittedName>
</protein>
<comment type="caution">
    <text evidence="1">The sequence shown here is derived from an EMBL/GenBank/DDBJ whole genome shotgun (WGS) entry which is preliminary data.</text>
</comment>